<accession>R4KMA2</accession>
<keyword evidence="5" id="KW-1185">Reference proteome</keyword>
<dbReference type="Pfam" id="PF00583">
    <property type="entry name" value="Acetyltransf_1"/>
    <property type="match status" value="1"/>
</dbReference>
<dbReference type="PROSITE" id="PS51186">
    <property type="entry name" value="GNAT"/>
    <property type="match status" value="1"/>
</dbReference>
<dbReference type="PANTHER" id="PTHR43420:SF43">
    <property type="entry name" value="SPERMINE_SPERMIDINE ACETYLTRANSFERASE"/>
    <property type="match status" value="1"/>
</dbReference>
<dbReference type="STRING" id="767817.Desgi_1255"/>
<organism evidence="4 5">
    <name type="scientific">Desulfoscipio gibsoniae DSM 7213</name>
    <dbReference type="NCBI Taxonomy" id="767817"/>
    <lineage>
        <taxon>Bacteria</taxon>
        <taxon>Bacillati</taxon>
        <taxon>Bacillota</taxon>
        <taxon>Clostridia</taxon>
        <taxon>Eubacteriales</taxon>
        <taxon>Desulfallaceae</taxon>
        <taxon>Desulfoscipio</taxon>
    </lineage>
</organism>
<dbReference type="eggNOG" id="COG0456">
    <property type="taxonomic scope" value="Bacteria"/>
</dbReference>
<evidence type="ECO:0000313" key="5">
    <source>
        <dbReference type="Proteomes" id="UP000013520"/>
    </source>
</evidence>
<dbReference type="InterPro" id="IPR000182">
    <property type="entry name" value="GNAT_dom"/>
</dbReference>
<evidence type="ECO:0000259" key="3">
    <source>
        <dbReference type="PROSITE" id="PS51186"/>
    </source>
</evidence>
<dbReference type="Proteomes" id="UP000013520">
    <property type="component" value="Chromosome"/>
</dbReference>
<dbReference type="InterPro" id="IPR050680">
    <property type="entry name" value="YpeA/RimI_acetyltransf"/>
</dbReference>
<keyword evidence="2" id="KW-0012">Acyltransferase</keyword>
<dbReference type="InterPro" id="IPR016181">
    <property type="entry name" value="Acyl_CoA_acyltransferase"/>
</dbReference>
<proteinExistence type="predicted"/>
<evidence type="ECO:0000256" key="2">
    <source>
        <dbReference type="ARBA" id="ARBA00023315"/>
    </source>
</evidence>
<sequence>MVIKRATIQDTKTISHIHASSWESAYRGIIPQQYLDELQNDFWVKAFQGWIEANTVTVLLIYDQELAVGCIAYGKSRDKKLPEWGEIVSIYLLPEYLGKGYGHKLLKAALDDLKIAGYNDVYLWVLENNETAKKFYERNSFTFNNEKYSFEIMKEPFKDMRYVFSFNSTQV</sequence>
<evidence type="ECO:0000313" key="4">
    <source>
        <dbReference type="EMBL" id="AGL00766.1"/>
    </source>
</evidence>
<feature type="domain" description="N-acetyltransferase" evidence="3">
    <location>
        <begin position="1"/>
        <end position="158"/>
    </location>
</feature>
<dbReference type="RefSeq" id="WP_006524263.1">
    <property type="nucleotide sequence ID" value="NC_021184.1"/>
</dbReference>
<evidence type="ECO:0000256" key="1">
    <source>
        <dbReference type="ARBA" id="ARBA00022679"/>
    </source>
</evidence>
<dbReference type="SUPFAM" id="SSF55729">
    <property type="entry name" value="Acyl-CoA N-acyltransferases (Nat)"/>
    <property type="match status" value="1"/>
</dbReference>
<dbReference type="HOGENOM" id="CLU_013985_18_2_9"/>
<reference evidence="4 5" key="1">
    <citation type="submission" date="2012-01" db="EMBL/GenBank/DDBJ databases">
        <title>Complete sequence of Desulfotomaculum gibsoniae DSM 7213.</title>
        <authorList>
            <consortium name="US DOE Joint Genome Institute"/>
            <person name="Lucas S."/>
            <person name="Han J."/>
            <person name="Lapidus A."/>
            <person name="Cheng J.-F."/>
            <person name="Goodwin L."/>
            <person name="Pitluck S."/>
            <person name="Peters L."/>
            <person name="Ovchinnikova G."/>
            <person name="Teshima H."/>
            <person name="Detter J.C."/>
            <person name="Han C."/>
            <person name="Tapia R."/>
            <person name="Land M."/>
            <person name="Hauser L."/>
            <person name="Kyrpides N."/>
            <person name="Ivanova N."/>
            <person name="Pagani I."/>
            <person name="Parshina S."/>
            <person name="Plugge C."/>
            <person name="Muyzer G."/>
            <person name="Kuever J."/>
            <person name="Ivanova A."/>
            <person name="Nazina T."/>
            <person name="Klenk H.-P."/>
            <person name="Brambilla E."/>
            <person name="Spring S."/>
            <person name="Stams A.F."/>
            <person name="Woyke T."/>
        </authorList>
    </citation>
    <scope>NUCLEOTIDE SEQUENCE [LARGE SCALE GENOMIC DNA]</scope>
    <source>
        <strain evidence="4 5">DSM 7213</strain>
    </source>
</reference>
<dbReference type="OrthoDB" id="5292888at2"/>
<keyword evidence="1 4" id="KW-0808">Transferase</keyword>
<dbReference type="KEGG" id="dgi:Desgi_1255"/>
<dbReference type="PANTHER" id="PTHR43420">
    <property type="entry name" value="ACETYLTRANSFERASE"/>
    <property type="match status" value="1"/>
</dbReference>
<dbReference type="CDD" id="cd04301">
    <property type="entry name" value="NAT_SF"/>
    <property type="match status" value="1"/>
</dbReference>
<protein>
    <submittedName>
        <fullName evidence="4">Acetyltransferase</fullName>
    </submittedName>
</protein>
<dbReference type="Gene3D" id="3.40.630.30">
    <property type="match status" value="1"/>
</dbReference>
<dbReference type="GO" id="GO:0016747">
    <property type="term" value="F:acyltransferase activity, transferring groups other than amino-acyl groups"/>
    <property type="evidence" value="ECO:0007669"/>
    <property type="project" value="InterPro"/>
</dbReference>
<dbReference type="EMBL" id="CP003273">
    <property type="protein sequence ID" value="AGL00766.1"/>
    <property type="molecule type" value="Genomic_DNA"/>
</dbReference>
<gene>
    <name evidence="4" type="ORF">Desgi_1255</name>
</gene>
<dbReference type="AlphaFoldDB" id="R4KMA2"/>
<name>R4KMA2_9FIRM</name>